<evidence type="ECO:0000256" key="1">
    <source>
        <dbReference type="SAM" id="MobiDB-lite"/>
    </source>
</evidence>
<proteinExistence type="predicted"/>
<sequence length="154" mass="16992">MQPANHHPSGIELDADIDAALAGLRRTFPGICIWYGDFSGSLWALLPDRLAEAKNAAGLAHQLRAALGPPRPTGRDAPAPPPSTRRRDGTWTTPRREAAHPRPTLRPGLLNRLVTAWRRWFRGDERPARHARPVRRRPGRGFTGRADWGSAVPG</sequence>
<feature type="compositionally biased region" description="Basic and acidic residues" evidence="1">
    <location>
        <begin position="85"/>
        <end position="100"/>
    </location>
</feature>
<reference evidence="3" key="1">
    <citation type="journal article" date="2019" name="Int. J. Syst. Evol. Microbiol.">
        <title>The Global Catalogue of Microorganisms (GCM) 10K type strain sequencing project: providing services to taxonomists for standard genome sequencing and annotation.</title>
        <authorList>
            <consortium name="The Broad Institute Genomics Platform"/>
            <consortium name="The Broad Institute Genome Sequencing Center for Infectious Disease"/>
            <person name="Wu L."/>
            <person name="Ma J."/>
        </authorList>
    </citation>
    <scope>NUCLEOTIDE SEQUENCE [LARGE SCALE GENOMIC DNA]</scope>
    <source>
        <strain evidence="3">JCM 31202</strain>
    </source>
</reference>
<protein>
    <submittedName>
        <fullName evidence="2">Uncharacterized protein</fullName>
    </submittedName>
</protein>
<accession>A0ABW3EPS3</accession>
<dbReference type="Proteomes" id="UP001596972">
    <property type="component" value="Unassembled WGS sequence"/>
</dbReference>
<evidence type="ECO:0000313" key="3">
    <source>
        <dbReference type="Proteomes" id="UP001596972"/>
    </source>
</evidence>
<dbReference type="EMBL" id="JBHTJA010000021">
    <property type="protein sequence ID" value="MFD0901494.1"/>
    <property type="molecule type" value="Genomic_DNA"/>
</dbReference>
<gene>
    <name evidence="2" type="ORF">ACFQ11_13930</name>
</gene>
<organism evidence="2 3">
    <name type="scientific">Actinomadura sediminis</name>
    <dbReference type="NCBI Taxonomy" id="1038904"/>
    <lineage>
        <taxon>Bacteria</taxon>
        <taxon>Bacillati</taxon>
        <taxon>Actinomycetota</taxon>
        <taxon>Actinomycetes</taxon>
        <taxon>Streptosporangiales</taxon>
        <taxon>Thermomonosporaceae</taxon>
        <taxon>Actinomadura</taxon>
    </lineage>
</organism>
<dbReference type="RefSeq" id="WP_378298707.1">
    <property type="nucleotide sequence ID" value="NZ_JBHTJA010000021.1"/>
</dbReference>
<evidence type="ECO:0000313" key="2">
    <source>
        <dbReference type="EMBL" id="MFD0901494.1"/>
    </source>
</evidence>
<feature type="compositionally biased region" description="Basic residues" evidence="1">
    <location>
        <begin position="129"/>
        <end position="139"/>
    </location>
</feature>
<comment type="caution">
    <text evidence="2">The sequence shown here is derived from an EMBL/GenBank/DDBJ whole genome shotgun (WGS) entry which is preliminary data.</text>
</comment>
<feature type="region of interest" description="Disordered" evidence="1">
    <location>
        <begin position="62"/>
        <end position="105"/>
    </location>
</feature>
<feature type="region of interest" description="Disordered" evidence="1">
    <location>
        <begin position="128"/>
        <end position="154"/>
    </location>
</feature>
<name>A0ABW3EPS3_9ACTN</name>
<keyword evidence="3" id="KW-1185">Reference proteome</keyword>